<keyword evidence="5" id="KW-1185">Reference proteome</keyword>
<dbReference type="EMBL" id="AHAT01005728">
    <property type="status" value="NOT_ANNOTATED_CDS"/>
    <property type="molecule type" value="Genomic_DNA"/>
</dbReference>
<feature type="compositionally biased region" description="Low complexity" evidence="3">
    <location>
        <begin position="502"/>
        <end position="520"/>
    </location>
</feature>
<dbReference type="STRING" id="7918.ENSLOCP00000005109"/>
<protein>
    <submittedName>
        <fullName evidence="4">Uncharacterized protein</fullName>
    </submittedName>
</protein>
<dbReference type="Bgee" id="ENSLOCG00000004273">
    <property type="expression patterns" value="Expressed in pharyngeal gill and 13 other cell types or tissues"/>
</dbReference>
<dbReference type="HOGENOM" id="CLU_029068_2_1_1"/>
<dbReference type="InterPro" id="IPR051149">
    <property type="entry name" value="Spindly/BICDR_Dynein_Adapter"/>
</dbReference>
<dbReference type="GO" id="GO:0055107">
    <property type="term" value="P:Golgi to secretory granule transport"/>
    <property type="evidence" value="ECO:0000318"/>
    <property type="project" value="GO_Central"/>
</dbReference>
<evidence type="ECO:0000256" key="1">
    <source>
        <dbReference type="ARBA" id="ARBA00023054"/>
    </source>
</evidence>
<evidence type="ECO:0000313" key="4">
    <source>
        <dbReference type="Ensembl" id="ENSLOCP00000005109.1"/>
    </source>
</evidence>
<reference evidence="4" key="3">
    <citation type="submission" date="2025-09" db="UniProtKB">
        <authorList>
            <consortium name="Ensembl"/>
        </authorList>
    </citation>
    <scope>IDENTIFICATION</scope>
</reference>
<sequence>MSRLDGWGVKSHALEPEEEFYSFDFDSEDLSGCQDPSELLVTLKQKEEDLILAAELGNALLRENGELKEQNEKLHEKYADRLEEEIAESEHDIIFKQFCTTLKSQWKEVCNELQEANQDRPAEQQGNKICRILSVAWKECSGCSLVHSENSMHKYEEINHAVEAERALTAEVQALKDEFQKKASFRRQDEELIHTLREQVASLSEKKLDLERQVEALCQEKTALRDSMASLHKHVSSLEEQSRQQTLQLKDCQQEVEIARGRSLHLQSQLEELQEEASLRDSSGGEVSLQSELEQSLDSMSWSQDKEQVTREVLSILKLMLPIPDCSPEEGLKDIQNQQDSLLVMLSQIKKMAQRLAQCHSSQELNHSSVLQKSIPCENQNLIQQLQDQNALPGKEDSELMLCAERMKADEILQQAIWDRDEAIGKKNAMENELIKCKNEMMSLNNQLLEAIQRKLELSQELEAWQDDIQVIINQQLKTQQQTDQAQRKNSVSTGTGRLSFLRRPSTPTLRTRHLSSTSSQASEPRRTPAHWKEWLKGGKLG</sequence>
<dbReference type="GO" id="GO:0047496">
    <property type="term" value="P:vesicle transport along microtubule"/>
    <property type="evidence" value="ECO:0000318"/>
    <property type="project" value="GO_Central"/>
</dbReference>
<feature type="coiled-coil region" evidence="2">
    <location>
        <begin position="158"/>
        <end position="276"/>
    </location>
</feature>
<evidence type="ECO:0000256" key="2">
    <source>
        <dbReference type="SAM" id="Coils"/>
    </source>
</evidence>
<reference evidence="5" key="1">
    <citation type="submission" date="2011-12" db="EMBL/GenBank/DDBJ databases">
        <title>The Draft Genome of Lepisosteus oculatus.</title>
        <authorList>
            <consortium name="The Broad Institute Genome Assembly &amp; Analysis Group"/>
            <consortium name="Computational R&amp;D Group"/>
            <consortium name="and Sequencing Platform"/>
            <person name="Di Palma F."/>
            <person name="Alfoldi J."/>
            <person name="Johnson J."/>
            <person name="Berlin A."/>
            <person name="Gnerre S."/>
            <person name="Jaffe D."/>
            <person name="MacCallum I."/>
            <person name="Young S."/>
            <person name="Walker B.J."/>
            <person name="Lander E.S."/>
            <person name="Lindblad-Toh K."/>
        </authorList>
    </citation>
    <scope>NUCLEOTIDE SEQUENCE [LARGE SCALE GENOMIC DNA]</scope>
</reference>
<dbReference type="GeneTree" id="ENSGT00940000165761"/>
<feature type="compositionally biased region" description="Polar residues" evidence="3">
    <location>
        <begin position="488"/>
        <end position="497"/>
    </location>
</feature>
<evidence type="ECO:0000313" key="5">
    <source>
        <dbReference type="Proteomes" id="UP000018468"/>
    </source>
</evidence>
<dbReference type="PANTHER" id="PTHR32123:SF10">
    <property type="entry name" value="BICD FAMILY-LIKE CARGO ADAPTER 1-RELATED"/>
    <property type="match status" value="1"/>
</dbReference>
<dbReference type="OMA" id="LDDWSFK"/>
<feature type="region of interest" description="Disordered" evidence="3">
    <location>
        <begin position="480"/>
        <end position="542"/>
    </location>
</feature>
<evidence type="ECO:0000256" key="3">
    <source>
        <dbReference type="SAM" id="MobiDB-lite"/>
    </source>
</evidence>
<reference evidence="4" key="2">
    <citation type="submission" date="2025-08" db="UniProtKB">
        <authorList>
            <consortium name="Ensembl"/>
        </authorList>
    </citation>
    <scope>IDENTIFICATION</scope>
</reference>
<dbReference type="Ensembl" id="ENSLOCT00000005117.1">
    <property type="protein sequence ID" value="ENSLOCP00000005109.1"/>
    <property type="gene ID" value="ENSLOCG00000004273.1"/>
</dbReference>
<dbReference type="InParanoid" id="W5M9Q0"/>
<name>W5M9Q0_LEPOC</name>
<proteinExistence type="predicted"/>
<organism evidence="4 5">
    <name type="scientific">Lepisosteus oculatus</name>
    <name type="common">Spotted gar</name>
    <dbReference type="NCBI Taxonomy" id="7918"/>
    <lineage>
        <taxon>Eukaryota</taxon>
        <taxon>Metazoa</taxon>
        <taxon>Chordata</taxon>
        <taxon>Craniata</taxon>
        <taxon>Vertebrata</taxon>
        <taxon>Euteleostomi</taxon>
        <taxon>Actinopterygii</taxon>
        <taxon>Neopterygii</taxon>
        <taxon>Holostei</taxon>
        <taxon>Semionotiformes</taxon>
        <taxon>Lepisosteidae</taxon>
        <taxon>Lepisosteus</taxon>
    </lineage>
</organism>
<dbReference type="PANTHER" id="PTHR32123">
    <property type="entry name" value="BICD FAMILY-LIKE CARGO ADAPTER"/>
    <property type="match status" value="1"/>
</dbReference>
<dbReference type="Proteomes" id="UP000018468">
    <property type="component" value="Linkage group LG22"/>
</dbReference>
<keyword evidence="1 2" id="KW-0175">Coiled coil</keyword>
<feature type="compositionally biased region" description="Basic and acidic residues" evidence="3">
    <location>
        <begin position="524"/>
        <end position="542"/>
    </location>
</feature>
<dbReference type="EMBL" id="AHAT01005727">
    <property type="status" value="NOT_ANNOTATED_CDS"/>
    <property type="molecule type" value="Genomic_DNA"/>
</dbReference>
<feature type="coiled-coil region" evidence="2">
    <location>
        <begin position="57"/>
        <end position="88"/>
    </location>
</feature>
<dbReference type="AlphaFoldDB" id="W5M9Q0"/>
<feature type="coiled-coil region" evidence="2">
    <location>
        <begin position="420"/>
        <end position="475"/>
    </location>
</feature>
<dbReference type="FunCoup" id="W5M9Q0">
    <property type="interactions" value="1"/>
</dbReference>
<accession>W5M9Q0</accession>
<dbReference type="eggNOG" id="ENOG502RN31">
    <property type="taxonomic scope" value="Eukaryota"/>
</dbReference>